<evidence type="ECO:0000256" key="1">
    <source>
        <dbReference type="SAM" id="MobiDB-lite"/>
    </source>
</evidence>
<protein>
    <recommendedName>
        <fullName evidence="5">Transmembrane protein</fullName>
    </recommendedName>
</protein>
<feature type="transmembrane region" description="Helical" evidence="2">
    <location>
        <begin position="333"/>
        <end position="362"/>
    </location>
</feature>
<keyword evidence="2" id="KW-1133">Transmembrane helix</keyword>
<feature type="transmembrane region" description="Helical" evidence="2">
    <location>
        <begin position="284"/>
        <end position="313"/>
    </location>
</feature>
<feature type="region of interest" description="Disordered" evidence="1">
    <location>
        <begin position="35"/>
        <end position="88"/>
    </location>
</feature>
<accession>A0AAD3TJR7</accession>
<evidence type="ECO:0000256" key="2">
    <source>
        <dbReference type="SAM" id="Phobius"/>
    </source>
</evidence>
<feature type="transmembrane region" description="Helical" evidence="2">
    <location>
        <begin position="248"/>
        <end position="272"/>
    </location>
</feature>
<evidence type="ECO:0000313" key="3">
    <source>
        <dbReference type="EMBL" id="GMH30409.1"/>
    </source>
</evidence>
<proteinExistence type="predicted"/>
<sequence length="392" mass="41968">MGEDPHTSTRSLLTSLEAEIRRDSLAELAWASESVDGEPRPVVAGTAGGSFRPSRKGWSGPENERRESLCNGGNEEEGMMAKDVTDDDGGNASAEAAVVTVAVDSLLADVAMVVAAFGNAVNAGLESMLTWLSFPVFALSLLGLAGMDHYRMDYLHAARICVEVDRDAILPDKIMVSLGPELSHLTVEVVEGLLILSSFAPLDRCWSWLCCLYVEILFVAGIFAGAGTGALLQLPSILLFDSAAYGKMLLTVVSCLVSGMLINAAALVRLLLHLSLPMQICLPFVAAFGCCYAACYVVLALCCRVLVAVGLCLEEDCFWMCPFRWLWNQLGPVLLVLHPDACIAGLGVWCVAVGFCFFVLLVSEQEQSAVVPCHAPVEFCVSANACCSLFRL</sequence>
<dbReference type="EMBL" id="BSYO01000038">
    <property type="protein sequence ID" value="GMH30409.1"/>
    <property type="molecule type" value="Genomic_DNA"/>
</dbReference>
<evidence type="ECO:0000313" key="4">
    <source>
        <dbReference type="Proteomes" id="UP001279734"/>
    </source>
</evidence>
<dbReference type="Proteomes" id="UP001279734">
    <property type="component" value="Unassembled WGS sequence"/>
</dbReference>
<feature type="transmembrane region" description="Helical" evidence="2">
    <location>
        <begin position="129"/>
        <end position="147"/>
    </location>
</feature>
<feature type="transmembrane region" description="Helical" evidence="2">
    <location>
        <begin position="206"/>
        <end position="228"/>
    </location>
</feature>
<evidence type="ECO:0008006" key="5">
    <source>
        <dbReference type="Google" id="ProtNLM"/>
    </source>
</evidence>
<feature type="transmembrane region" description="Helical" evidence="2">
    <location>
        <begin position="96"/>
        <end position="117"/>
    </location>
</feature>
<reference evidence="3" key="1">
    <citation type="submission" date="2023-05" db="EMBL/GenBank/DDBJ databases">
        <title>Nepenthes gracilis genome sequencing.</title>
        <authorList>
            <person name="Fukushima K."/>
        </authorList>
    </citation>
    <scope>NUCLEOTIDE SEQUENCE</scope>
    <source>
        <strain evidence="3">SING2019-196</strain>
    </source>
</reference>
<name>A0AAD3TJR7_NEPGR</name>
<gene>
    <name evidence="3" type="ORF">Nepgr_032252</name>
</gene>
<keyword evidence="2" id="KW-0812">Transmembrane</keyword>
<comment type="caution">
    <text evidence="3">The sequence shown here is derived from an EMBL/GenBank/DDBJ whole genome shotgun (WGS) entry which is preliminary data.</text>
</comment>
<organism evidence="3 4">
    <name type="scientific">Nepenthes gracilis</name>
    <name type="common">Slender pitcher plant</name>
    <dbReference type="NCBI Taxonomy" id="150966"/>
    <lineage>
        <taxon>Eukaryota</taxon>
        <taxon>Viridiplantae</taxon>
        <taxon>Streptophyta</taxon>
        <taxon>Embryophyta</taxon>
        <taxon>Tracheophyta</taxon>
        <taxon>Spermatophyta</taxon>
        <taxon>Magnoliopsida</taxon>
        <taxon>eudicotyledons</taxon>
        <taxon>Gunneridae</taxon>
        <taxon>Pentapetalae</taxon>
        <taxon>Caryophyllales</taxon>
        <taxon>Nepenthaceae</taxon>
        <taxon>Nepenthes</taxon>
    </lineage>
</organism>
<keyword evidence="2" id="KW-0472">Membrane</keyword>
<dbReference type="AlphaFoldDB" id="A0AAD3TJR7"/>
<keyword evidence="4" id="KW-1185">Reference proteome</keyword>